<feature type="transmembrane region" description="Helical" evidence="2">
    <location>
        <begin position="59"/>
        <end position="79"/>
    </location>
</feature>
<evidence type="ECO:0000256" key="2">
    <source>
        <dbReference type="SAM" id="Phobius"/>
    </source>
</evidence>
<sequence length="161" mass="18275">MASKTDWSDCLKISAIFYTLTLNVKSVEAYYCDNDRCTEEEYCCGDNVCCPSYKVLDLWYLWCGILFFMFLLSLCTCLWRYRFLSRGAVIIRGYTYTPLQEMDAVDTRPDAPVGRYARGFDKPAQPPVGTPPPYSQVSASNVKISTPPPPYAQVVGMRDSH</sequence>
<reference evidence="4" key="1">
    <citation type="submission" date="2025-08" db="UniProtKB">
        <authorList>
            <consortium name="RefSeq"/>
        </authorList>
    </citation>
    <scope>IDENTIFICATION</scope>
</reference>
<keyword evidence="2" id="KW-0812">Transmembrane</keyword>
<evidence type="ECO:0000313" key="3">
    <source>
        <dbReference type="Proteomes" id="UP000694888"/>
    </source>
</evidence>
<keyword evidence="2" id="KW-0472">Membrane</keyword>
<feature type="compositionally biased region" description="Pro residues" evidence="1">
    <location>
        <begin position="124"/>
        <end position="134"/>
    </location>
</feature>
<accession>A0ABM0JUP5</accession>
<evidence type="ECO:0000256" key="1">
    <source>
        <dbReference type="SAM" id="MobiDB-lite"/>
    </source>
</evidence>
<feature type="region of interest" description="Disordered" evidence="1">
    <location>
        <begin position="121"/>
        <end position="161"/>
    </location>
</feature>
<organism evidence="3 4">
    <name type="scientific">Aplysia californica</name>
    <name type="common">California sea hare</name>
    <dbReference type="NCBI Taxonomy" id="6500"/>
    <lineage>
        <taxon>Eukaryota</taxon>
        <taxon>Metazoa</taxon>
        <taxon>Spiralia</taxon>
        <taxon>Lophotrochozoa</taxon>
        <taxon>Mollusca</taxon>
        <taxon>Gastropoda</taxon>
        <taxon>Heterobranchia</taxon>
        <taxon>Euthyneura</taxon>
        <taxon>Tectipleura</taxon>
        <taxon>Aplysiida</taxon>
        <taxon>Aplysioidea</taxon>
        <taxon>Aplysiidae</taxon>
        <taxon>Aplysia</taxon>
    </lineage>
</organism>
<dbReference type="RefSeq" id="XP_005101933.1">
    <property type="nucleotide sequence ID" value="XM_005101876.3"/>
</dbReference>
<name>A0ABM0JUP5_APLCA</name>
<dbReference type="Proteomes" id="UP000694888">
    <property type="component" value="Unplaced"/>
</dbReference>
<gene>
    <name evidence="4" type="primary">LOC101846973</name>
</gene>
<keyword evidence="2" id="KW-1133">Transmembrane helix</keyword>
<evidence type="ECO:0000313" key="4">
    <source>
        <dbReference type="RefSeq" id="XP_005101933.1"/>
    </source>
</evidence>
<keyword evidence="3" id="KW-1185">Reference proteome</keyword>
<proteinExistence type="predicted"/>
<feature type="compositionally biased region" description="Polar residues" evidence="1">
    <location>
        <begin position="135"/>
        <end position="144"/>
    </location>
</feature>
<dbReference type="GeneID" id="101846973"/>
<protein>
    <submittedName>
        <fullName evidence="4">Uncharacterized protein LOC101846973</fullName>
    </submittedName>
</protein>